<dbReference type="RefSeq" id="WP_023927699.1">
    <property type="nucleotide sequence ID" value="NZ_KI669454.1"/>
</dbReference>
<dbReference type="InterPro" id="IPR012349">
    <property type="entry name" value="Split_barrel_FMN-bd"/>
</dbReference>
<dbReference type="SUPFAM" id="SSF50475">
    <property type="entry name" value="FMN-binding split barrel"/>
    <property type="match status" value="2"/>
</dbReference>
<dbReference type="InterPro" id="IPR052019">
    <property type="entry name" value="F420H2_bilvrd_red/Heme_oxyg"/>
</dbReference>
<protein>
    <submittedName>
        <fullName evidence="4">HugZ family heme oxygenase</fullName>
    </submittedName>
</protein>
<dbReference type="STRING" id="1357400.HMPREF2086_00976"/>
<sequence length="259" mass="28891">MDFAEVIKGYISHMNDHHSKELEALLKKFGNVDEPKNVLLESIDLEGLDIAHSGGKLRVEFPQKATQENLRDTIIELCKSIEQSKDLGKVEREIVEFAKSFGSACLATLSPKGEVLCTYAPVIHHKEKFFIYISEVGEHFSSIKSHPENIELMFLEDESKAKSVILRKRLRYRVEPRFIQRGSGEFDEVYDSFIEQSGGGGGIKTIRDFADFHLIELKPQGGRFVKGFGEAYLIKDGKASHITGGAGGGSPHKFPHKGA</sequence>
<dbReference type="InterPro" id="IPR011576">
    <property type="entry name" value="Pyridox_Oxase_N"/>
</dbReference>
<evidence type="ECO:0000256" key="1">
    <source>
        <dbReference type="ARBA" id="ARBA00023002"/>
    </source>
</evidence>
<dbReference type="GO" id="GO:0070967">
    <property type="term" value="F:coenzyme F420 binding"/>
    <property type="evidence" value="ECO:0007669"/>
    <property type="project" value="TreeGrafter"/>
</dbReference>
<dbReference type="Pfam" id="PF10615">
    <property type="entry name" value="DUF2470"/>
    <property type="match status" value="1"/>
</dbReference>
<dbReference type="GO" id="GO:0005829">
    <property type="term" value="C:cytosol"/>
    <property type="evidence" value="ECO:0007669"/>
    <property type="project" value="TreeGrafter"/>
</dbReference>
<name>V8CBW3_9HELI</name>
<proteinExistence type="predicted"/>
<dbReference type="PANTHER" id="PTHR35176:SF6">
    <property type="entry name" value="HEME OXYGENASE HI_0854-RELATED"/>
    <property type="match status" value="1"/>
</dbReference>
<dbReference type="AlphaFoldDB" id="V8CBW3"/>
<dbReference type="Pfam" id="PF01243">
    <property type="entry name" value="PNPOx_N"/>
    <property type="match status" value="1"/>
</dbReference>
<dbReference type="Proteomes" id="UP000018731">
    <property type="component" value="Unassembled WGS sequence"/>
</dbReference>
<dbReference type="PANTHER" id="PTHR35176">
    <property type="entry name" value="HEME OXYGENASE HI_0854-RELATED"/>
    <property type="match status" value="1"/>
</dbReference>
<accession>V8CBW3</accession>
<dbReference type="InterPro" id="IPR019595">
    <property type="entry name" value="DUF2470"/>
</dbReference>
<evidence type="ECO:0000313" key="5">
    <source>
        <dbReference type="Proteomes" id="UP000018731"/>
    </source>
</evidence>
<dbReference type="GO" id="GO:0016627">
    <property type="term" value="F:oxidoreductase activity, acting on the CH-CH group of donors"/>
    <property type="evidence" value="ECO:0007669"/>
    <property type="project" value="TreeGrafter"/>
</dbReference>
<keyword evidence="1" id="KW-0560">Oxidoreductase</keyword>
<dbReference type="InterPro" id="IPR026324">
    <property type="entry name" value="Haem_oxygenase_HugZ"/>
</dbReference>
<evidence type="ECO:0000259" key="3">
    <source>
        <dbReference type="Pfam" id="PF10615"/>
    </source>
</evidence>
<organism evidence="4 5">
    <name type="scientific">Helicobacter macacae MIT 99-5501</name>
    <dbReference type="NCBI Taxonomy" id="1357400"/>
    <lineage>
        <taxon>Bacteria</taxon>
        <taxon>Pseudomonadati</taxon>
        <taxon>Campylobacterota</taxon>
        <taxon>Epsilonproteobacteria</taxon>
        <taxon>Campylobacterales</taxon>
        <taxon>Helicobacteraceae</taxon>
        <taxon>Helicobacter</taxon>
    </lineage>
</organism>
<dbReference type="HOGENOM" id="CLU_093808_0_0_7"/>
<comment type="caution">
    <text evidence="4">The sequence shown here is derived from an EMBL/GenBank/DDBJ whole genome shotgun (WGS) entry which is preliminary data.</text>
</comment>
<dbReference type="PATRIC" id="fig|1357400.3.peg.1335"/>
<dbReference type="OrthoDB" id="92793at2"/>
<dbReference type="Gene3D" id="3.20.180.10">
    <property type="entry name" value="PNP-oxidase-like"/>
    <property type="match status" value="1"/>
</dbReference>
<feature type="domain" description="Pyridoxamine 5'-phosphate oxidase N-terminal" evidence="2">
    <location>
        <begin position="91"/>
        <end position="225"/>
    </location>
</feature>
<gene>
    <name evidence="4" type="ORF">HMPREF2086_00976</name>
</gene>
<dbReference type="InterPro" id="IPR037119">
    <property type="entry name" value="Haem_oxidase_HugZ-like_sf"/>
</dbReference>
<feature type="domain" description="DUF2470" evidence="3">
    <location>
        <begin position="10"/>
        <end position="76"/>
    </location>
</feature>
<dbReference type="eggNOG" id="COG0748">
    <property type="taxonomic scope" value="Bacteria"/>
</dbReference>
<reference evidence="4 5" key="1">
    <citation type="journal article" date="2014" name="Genome Announc.">
        <title>Draft genome sequences of six enterohepatic helicobacter species isolated from humans and one from rhesus macaques.</title>
        <authorList>
            <person name="Shen Z."/>
            <person name="Sheh A."/>
            <person name="Young S.K."/>
            <person name="Abouelliel A."/>
            <person name="Ward D.V."/>
            <person name="Earl A.M."/>
            <person name="Fox J.G."/>
        </authorList>
    </citation>
    <scope>NUCLEOTIDE SEQUENCE [LARGE SCALE GENOMIC DNA]</scope>
    <source>
        <strain evidence="4 5">MIT 99-5501</strain>
    </source>
</reference>
<dbReference type="EMBL" id="AZJI01000004">
    <property type="protein sequence ID" value="ETD24226.1"/>
    <property type="molecule type" value="Genomic_DNA"/>
</dbReference>
<evidence type="ECO:0000259" key="2">
    <source>
        <dbReference type="Pfam" id="PF01243"/>
    </source>
</evidence>
<keyword evidence="5" id="KW-1185">Reference proteome</keyword>
<dbReference type="Gene3D" id="2.30.110.10">
    <property type="entry name" value="Electron Transport, Fmn-binding Protein, Chain A"/>
    <property type="match status" value="1"/>
</dbReference>
<evidence type="ECO:0000313" key="4">
    <source>
        <dbReference type="EMBL" id="ETD24226.1"/>
    </source>
</evidence>
<dbReference type="NCBIfam" id="TIGR04109">
    <property type="entry name" value="heme_ox_HugZ"/>
    <property type="match status" value="1"/>
</dbReference>